<evidence type="ECO:0000313" key="6">
    <source>
        <dbReference type="Proteomes" id="UP000236161"/>
    </source>
</evidence>
<dbReference type="InterPro" id="IPR002885">
    <property type="entry name" value="PPR_rpt"/>
</dbReference>
<dbReference type="NCBIfam" id="TIGR00756">
    <property type="entry name" value="PPR"/>
    <property type="match status" value="2"/>
</dbReference>
<keyword evidence="6" id="KW-1185">Reference proteome</keyword>
<dbReference type="FunFam" id="1.25.40.10:FF:002148">
    <property type="entry name" value="Pentatricopeptide repeat-containing protein At2g29760, chloroplastic"/>
    <property type="match status" value="1"/>
</dbReference>
<keyword evidence="5" id="KW-0378">Hydrolase</keyword>
<evidence type="ECO:0000256" key="1">
    <source>
        <dbReference type="ARBA" id="ARBA00006643"/>
    </source>
</evidence>
<dbReference type="SUPFAM" id="SSF48452">
    <property type="entry name" value="TPR-like"/>
    <property type="match status" value="1"/>
</dbReference>
<dbReference type="Pfam" id="PF20431">
    <property type="entry name" value="E_motif"/>
    <property type="match status" value="1"/>
</dbReference>
<dbReference type="FunFam" id="1.25.40.10:FF:000682">
    <property type="entry name" value="Pentatricopeptide repeat-containing protein At3g16610"/>
    <property type="match status" value="1"/>
</dbReference>
<dbReference type="Gene3D" id="1.25.40.10">
    <property type="entry name" value="Tetratricopeptide repeat domain"/>
    <property type="match status" value="2"/>
</dbReference>
<dbReference type="PROSITE" id="PS51375">
    <property type="entry name" value="PPR"/>
    <property type="match status" value="2"/>
</dbReference>
<organism evidence="5 6">
    <name type="scientific">Apostasia shenzhenica</name>
    <dbReference type="NCBI Taxonomy" id="1088818"/>
    <lineage>
        <taxon>Eukaryota</taxon>
        <taxon>Viridiplantae</taxon>
        <taxon>Streptophyta</taxon>
        <taxon>Embryophyta</taxon>
        <taxon>Tracheophyta</taxon>
        <taxon>Spermatophyta</taxon>
        <taxon>Magnoliopsida</taxon>
        <taxon>Liliopsida</taxon>
        <taxon>Asparagales</taxon>
        <taxon>Orchidaceae</taxon>
        <taxon>Apostasioideae</taxon>
        <taxon>Apostasia</taxon>
    </lineage>
</organism>
<sequence>MLAASLPPSNYTFTSVLKAAADLSAAALGKVLHAHVLAGGFNSDRFVQTALVVLYSKTGALSVARKLFDGMPDRSVVAWNAMMSGYEQNGRAESAIQLFHLMEEKGFEPDSATLAILLSACSQVGALHLGRWVHENLIVGKGIDIGIILGTSIVNMYARCGHVRRARKVFDGLREQNVVAYTAMIAGYGMHGFGEEAMELFDRMRRKGPCPNAVTFVAVFSACAHAGLVDHGREAFVSMKRDYGLVPRTEHHVAMVDLYGRAGMLDEAIRFVRHEITLEPGAAVWTALLGACKMHRNFDLAAEIAGKLLAAEPHNPSHHVLISNIHAMAGRMDDVEKIRGVMISRGWRKQTGYSLIDIDQKSYLFRMGDRTHEQTVEIYRFLEELISMIKEVGYEPEIDSVLHELEEEEREAALRFHSEKLALAFGLMKTRGDTLIRIVKNLRMCGDCHAAFKFVSQVTGREMIVRDKHRFHHFRVGICSCQDYW</sequence>
<feature type="domain" description="DYW" evidence="4">
    <location>
        <begin position="393"/>
        <end position="485"/>
    </location>
</feature>
<evidence type="ECO:0000256" key="2">
    <source>
        <dbReference type="ARBA" id="ARBA00022737"/>
    </source>
</evidence>
<dbReference type="InterPro" id="IPR046848">
    <property type="entry name" value="E_motif"/>
</dbReference>
<dbReference type="AlphaFoldDB" id="A0A2H9ZZY3"/>
<dbReference type="GO" id="GO:0008270">
    <property type="term" value="F:zinc ion binding"/>
    <property type="evidence" value="ECO:0007669"/>
    <property type="project" value="InterPro"/>
</dbReference>
<dbReference type="InterPro" id="IPR011990">
    <property type="entry name" value="TPR-like_helical_dom_sf"/>
</dbReference>
<dbReference type="OrthoDB" id="185373at2759"/>
<dbReference type="Pfam" id="PF14432">
    <property type="entry name" value="DYW_deaminase"/>
    <property type="match status" value="1"/>
</dbReference>
<keyword evidence="2" id="KW-0677">Repeat</keyword>
<dbReference type="InterPro" id="IPR046960">
    <property type="entry name" value="PPR_At4g14850-like_plant"/>
</dbReference>
<accession>A0A2H9ZZY3</accession>
<evidence type="ECO:0000313" key="5">
    <source>
        <dbReference type="EMBL" id="PKA48848.1"/>
    </source>
</evidence>
<feature type="repeat" description="PPR" evidence="3">
    <location>
        <begin position="75"/>
        <end position="109"/>
    </location>
</feature>
<evidence type="ECO:0000256" key="3">
    <source>
        <dbReference type="PROSITE-ProRule" id="PRU00708"/>
    </source>
</evidence>
<protein>
    <submittedName>
        <fullName evidence="5">Pentatricopeptide repeat-containing protein</fullName>
        <ecNumber evidence="5">3.6.1.-</ecNumber>
    </submittedName>
</protein>
<dbReference type="PANTHER" id="PTHR24015">
    <property type="entry name" value="OS07G0578800 PROTEIN-RELATED"/>
    <property type="match status" value="1"/>
</dbReference>
<feature type="repeat" description="PPR" evidence="3">
    <location>
        <begin position="177"/>
        <end position="211"/>
    </location>
</feature>
<gene>
    <name evidence="5" type="primary">PCMP-H6</name>
    <name evidence="5" type="ORF">AXF42_Ash016364</name>
</gene>
<dbReference type="InterPro" id="IPR032867">
    <property type="entry name" value="DYW_dom"/>
</dbReference>
<dbReference type="GO" id="GO:0003723">
    <property type="term" value="F:RNA binding"/>
    <property type="evidence" value="ECO:0007669"/>
    <property type="project" value="InterPro"/>
</dbReference>
<dbReference type="EC" id="3.6.1.-" evidence="5"/>
<comment type="similarity">
    <text evidence="1">Belongs to the PPR family. PCMP-H subfamily.</text>
</comment>
<name>A0A2H9ZZY3_9ASPA</name>
<dbReference type="Pfam" id="PF13041">
    <property type="entry name" value="PPR_2"/>
    <property type="match status" value="2"/>
</dbReference>
<reference evidence="5 6" key="1">
    <citation type="journal article" date="2017" name="Nature">
        <title>The Apostasia genome and the evolution of orchids.</title>
        <authorList>
            <person name="Zhang G.Q."/>
            <person name="Liu K.W."/>
            <person name="Li Z."/>
            <person name="Lohaus R."/>
            <person name="Hsiao Y.Y."/>
            <person name="Niu S.C."/>
            <person name="Wang J.Y."/>
            <person name="Lin Y.C."/>
            <person name="Xu Q."/>
            <person name="Chen L.J."/>
            <person name="Yoshida K."/>
            <person name="Fujiwara S."/>
            <person name="Wang Z.W."/>
            <person name="Zhang Y.Q."/>
            <person name="Mitsuda N."/>
            <person name="Wang M."/>
            <person name="Liu G.H."/>
            <person name="Pecoraro L."/>
            <person name="Huang H.X."/>
            <person name="Xiao X.J."/>
            <person name="Lin M."/>
            <person name="Wu X.Y."/>
            <person name="Wu W.L."/>
            <person name="Chen Y.Y."/>
            <person name="Chang S.B."/>
            <person name="Sakamoto S."/>
            <person name="Ohme-Takagi M."/>
            <person name="Yagi M."/>
            <person name="Zeng S.J."/>
            <person name="Shen C.Y."/>
            <person name="Yeh C.M."/>
            <person name="Luo Y.B."/>
            <person name="Tsai W.C."/>
            <person name="Van de Peer Y."/>
            <person name="Liu Z.J."/>
        </authorList>
    </citation>
    <scope>NUCLEOTIDE SEQUENCE [LARGE SCALE GENOMIC DNA]</scope>
    <source>
        <strain evidence="6">cv. Shenzhen</strain>
        <tissue evidence="5">Stem</tissue>
    </source>
</reference>
<proteinExistence type="inferred from homology"/>
<evidence type="ECO:0000259" key="4">
    <source>
        <dbReference type="Pfam" id="PF14432"/>
    </source>
</evidence>
<dbReference type="GO" id="GO:0009451">
    <property type="term" value="P:RNA modification"/>
    <property type="evidence" value="ECO:0007669"/>
    <property type="project" value="InterPro"/>
</dbReference>
<dbReference type="Proteomes" id="UP000236161">
    <property type="component" value="Unassembled WGS sequence"/>
</dbReference>
<dbReference type="PANTHER" id="PTHR24015:SF46">
    <property type="entry name" value="OS12G0181900 PROTEIN"/>
    <property type="match status" value="1"/>
</dbReference>
<dbReference type="Pfam" id="PF01535">
    <property type="entry name" value="PPR"/>
    <property type="match status" value="1"/>
</dbReference>
<dbReference type="EMBL" id="KZ452102">
    <property type="protein sequence ID" value="PKA48848.1"/>
    <property type="molecule type" value="Genomic_DNA"/>
</dbReference>
<dbReference type="GO" id="GO:0016787">
    <property type="term" value="F:hydrolase activity"/>
    <property type="evidence" value="ECO:0007669"/>
    <property type="project" value="UniProtKB-KW"/>
</dbReference>